<comment type="cofactor">
    <cofactor evidence="2">
        <name>Mn(2+)</name>
        <dbReference type="ChEBI" id="CHEBI:29035"/>
    </cofactor>
</comment>
<dbReference type="EC" id="5.1.3.1" evidence="7 10"/>
<dbReference type="Gene3D" id="3.20.20.70">
    <property type="entry name" value="Aldolase class I"/>
    <property type="match status" value="1"/>
</dbReference>
<dbReference type="InterPro" id="IPR026019">
    <property type="entry name" value="Ribul_P_3_epim"/>
</dbReference>
<dbReference type="HAMAP" id="MF_02227">
    <property type="entry name" value="RPE"/>
    <property type="match status" value="1"/>
</dbReference>
<evidence type="ECO:0000256" key="3">
    <source>
        <dbReference type="ARBA" id="ARBA00001941"/>
    </source>
</evidence>
<dbReference type="EMBL" id="VKGK01000008">
    <property type="protein sequence ID" value="TRY14773.1"/>
    <property type="molecule type" value="Genomic_DNA"/>
</dbReference>
<evidence type="ECO:0000313" key="16">
    <source>
        <dbReference type="Proteomes" id="UP000318126"/>
    </source>
</evidence>
<reference evidence="16" key="1">
    <citation type="submission" date="2019-07" db="EMBL/GenBank/DDBJ databases">
        <title>Shewanella sp. YLB-08 draft genomic sequence.</title>
        <authorList>
            <person name="Yu L."/>
        </authorList>
    </citation>
    <scope>NUCLEOTIDE SEQUENCE [LARGE SCALE GENOMIC DNA]</scope>
    <source>
        <strain evidence="16">JCM 20706</strain>
    </source>
</reference>
<keyword evidence="13" id="KW-0170">Cobalt</keyword>
<gene>
    <name evidence="10 15" type="primary">rpe</name>
    <name evidence="15" type="ORF">FN961_08765</name>
</gene>
<dbReference type="NCBIfam" id="NF004076">
    <property type="entry name" value="PRK05581.1-4"/>
    <property type="match status" value="1"/>
</dbReference>
<feature type="binding site" evidence="10 13">
    <location>
        <position position="36"/>
    </location>
    <ligand>
        <name>a divalent metal cation</name>
        <dbReference type="ChEBI" id="CHEBI:60240"/>
    </ligand>
</feature>
<dbReference type="GO" id="GO:0004750">
    <property type="term" value="F:D-ribulose-phosphate 3-epimerase activity"/>
    <property type="evidence" value="ECO:0007669"/>
    <property type="project" value="UniProtKB-UniRule"/>
</dbReference>
<dbReference type="AlphaFoldDB" id="A0A553JQQ5"/>
<comment type="cofactor">
    <cofactor evidence="5">
        <name>Fe(2+)</name>
        <dbReference type="ChEBI" id="CHEBI:29033"/>
    </cofactor>
</comment>
<dbReference type="Pfam" id="PF00834">
    <property type="entry name" value="Ribul_P_3_epim"/>
    <property type="match status" value="1"/>
</dbReference>
<evidence type="ECO:0000313" key="15">
    <source>
        <dbReference type="EMBL" id="TRY14773.1"/>
    </source>
</evidence>
<keyword evidence="16" id="KW-1185">Reference proteome</keyword>
<feature type="binding site" evidence="10">
    <location>
        <begin position="177"/>
        <end position="179"/>
    </location>
    <ligand>
        <name>substrate</name>
    </ligand>
</feature>
<dbReference type="Proteomes" id="UP000318126">
    <property type="component" value="Unassembled WGS sequence"/>
</dbReference>
<evidence type="ECO:0000256" key="11">
    <source>
        <dbReference type="PIRNR" id="PIRNR001461"/>
    </source>
</evidence>
<comment type="similarity">
    <text evidence="6 10 11">Belongs to the ribulose-phosphate 3-epimerase family.</text>
</comment>
<dbReference type="PANTHER" id="PTHR11749">
    <property type="entry name" value="RIBULOSE-5-PHOSPHATE-3-EPIMERASE"/>
    <property type="match status" value="1"/>
</dbReference>
<evidence type="ECO:0000256" key="13">
    <source>
        <dbReference type="PIRSR" id="PIRSR001461-2"/>
    </source>
</evidence>
<accession>A0A553JQQ5</accession>
<evidence type="ECO:0000256" key="5">
    <source>
        <dbReference type="ARBA" id="ARBA00001954"/>
    </source>
</evidence>
<evidence type="ECO:0000256" key="14">
    <source>
        <dbReference type="PIRSR" id="PIRSR001461-3"/>
    </source>
</evidence>
<organism evidence="15 16">
    <name type="scientific">Shewanella hanedai</name>
    <name type="common">Alteromonas hanedai</name>
    <dbReference type="NCBI Taxonomy" id="25"/>
    <lineage>
        <taxon>Bacteria</taxon>
        <taxon>Pseudomonadati</taxon>
        <taxon>Pseudomonadota</taxon>
        <taxon>Gammaproteobacteria</taxon>
        <taxon>Alteromonadales</taxon>
        <taxon>Shewanellaceae</taxon>
        <taxon>Shewanella</taxon>
    </lineage>
</organism>
<keyword evidence="13" id="KW-0464">Manganese</keyword>
<comment type="caution">
    <text evidence="15">The sequence shown here is derived from an EMBL/GenBank/DDBJ whole genome shotgun (WGS) entry which is preliminary data.</text>
</comment>
<comment type="function">
    <text evidence="10">Catalyzes the reversible epimerization of D-ribulose 5-phosphate to D-xylulose 5-phosphate.</text>
</comment>
<feature type="binding site" evidence="10 14">
    <location>
        <position position="68"/>
    </location>
    <ligand>
        <name>substrate</name>
    </ligand>
</feature>
<keyword evidence="8 10" id="KW-0479">Metal-binding</keyword>
<comment type="cofactor">
    <cofactor evidence="3">
        <name>Co(2+)</name>
        <dbReference type="ChEBI" id="CHEBI:48828"/>
    </cofactor>
</comment>
<dbReference type="InterPro" id="IPR011060">
    <property type="entry name" value="RibuloseP-bd_barrel"/>
</dbReference>
<keyword evidence="13" id="KW-0862">Zinc</keyword>
<evidence type="ECO:0000256" key="6">
    <source>
        <dbReference type="ARBA" id="ARBA00009541"/>
    </source>
</evidence>
<feature type="active site" description="Proton acceptor" evidence="10 12">
    <location>
        <position position="36"/>
    </location>
</feature>
<dbReference type="GO" id="GO:0019323">
    <property type="term" value="P:pentose catabolic process"/>
    <property type="evidence" value="ECO:0007669"/>
    <property type="project" value="UniProtKB-UniRule"/>
</dbReference>
<dbReference type="SUPFAM" id="SSF51366">
    <property type="entry name" value="Ribulose-phoshate binding barrel"/>
    <property type="match status" value="1"/>
</dbReference>
<feature type="binding site" evidence="10 14">
    <location>
        <position position="9"/>
    </location>
    <ligand>
        <name>substrate</name>
    </ligand>
</feature>
<feature type="active site" description="Proton donor" evidence="10 12">
    <location>
        <position position="177"/>
    </location>
</feature>
<dbReference type="OrthoDB" id="1645589at2"/>
<dbReference type="PROSITE" id="PS01085">
    <property type="entry name" value="RIBUL_P_3_EPIMER_1"/>
    <property type="match status" value="1"/>
</dbReference>
<comment type="catalytic activity">
    <reaction evidence="1 10 11">
        <text>D-ribulose 5-phosphate = D-xylulose 5-phosphate</text>
        <dbReference type="Rhea" id="RHEA:13677"/>
        <dbReference type="ChEBI" id="CHEBI:57737"/>
        <dbReference type="ChEBI" id="CHEBI:58121"/>
        <dbReference type="EC" id="5.1.3.1"/>
    </reaction>
</comment>
<feature type="binding site" evidence="10 13">
    <location>
        <position position="34"/>
    </location>
    <ligand>
        <name>a divalent metal cation</name>
        <dbReference type="ChEBI" id="CHEBI:60240"/>
    </ligand>
</feature>
<comment type="caution">
    <text evidence="10">Lacks conserved residue(s) required for the propagation of feature annotation.</text>
</comment>
<name>A0A553JQQ5_SHEHA</name>
<dbReference type="GO" id="GO:0006098">
    <property type="term" value="P:pentose-phosphate shunt"/>
    <property type="evidence" value="ECO:0007669"/>
    <property type="project" value="UniProtKB-UniRule"/>
</dbReference>
<feature type="binding site" evidence="10 13">
    <location>
        <position position="68"/>
    </location>
    <ligand>
        <name>a divalent metal cation</name>
        <dbReference type="ChEBI" id="CHEBI:60240"/>
    </ligand>
</feature>
<evidence type="ECO:0000256" key="2">
    <source>
        <dbReference type="ARBA" id="ARBA00001936"/>
    </source>
</evidence>
<evidence type="ECO:0000256" key="12">
    <source>
        <dbReference type="PIRSR" id="PIRSR001461-1"/>
    </source>
</evidence>
<feature type="binding site" evidence="10 13">
    <location>
        <position position="177"/>
    </location>
    <ligand>
        <name>a divalent metal cation</name>
        <dbReference type="ChEBI" id="CHEBI:60240"/>
    </ligand>
</feature>
<sequence length="220" mass="24038">MNNYLISPSILGADFARLGQEAQDVLEAGADMIHIDVMDNHYVPNLTMGAMACSSLRRFGINAPLDVHLMVKPVDRIVGDFIDAGASIINVHPDATTHLDRTLQRIKESDCKAGLAFNPASSLDALKYVIDKVDNILLMSVNPGFCGQTFIPNVLHKLREAKELIKQSGRNIRLEVDGGITIDTIKSVADAGADTFVAGNAIFKSADYRETINKMREQLK</sequence>
<proteinExistence type="inferred from homology"/>
<dbReference type="NCBIfam" id="TIGR01163">
    <property type="entry name" value="rpe"/>
    <property type="match status" value="1"/>
</dbReference>
<protein>
    <recommendedName>
        <fullName evidence="7 10">Ribulose-phosphate 3-epimerase</fullName>
        <ecNumber evidence="7 10">5.1.3.1</ecNumber>
    </recommendedName>
</protein>
<comment type="cofactor">
    <cofactor evidence="4">
        <name>Zn(2+)</name>
        <dbReference type="ChEBI" id="CHEBI:29105"/>
    </cofactor>
</comment>
<comment type="cofactor">
    <cofactor evidence="10 13">
        <name>a divalent metal cation</name>
        <dbReference type="ChEBI" id="CHEBI:60240"/>
    </cofactor>
    <text evidence="10 13">Binds 1 divalent metal cation per subunit.</text>
</comment>
<dbReference type="InterPro" id="IPR013785">
    <property type="entry name" value="Aldolase_TIM"/>
</dbReference>
<keyword evidence="10 11" id="KW-0119">Carbohydrate metabolism</keyword>
<comment type="pathway">
    <text evidence="10">Carbohydrate degradation.</text>
</comment>
<evidence type="ECO:0000256" key="10">
    <source>
        <dbReference type="HAMAP-Rule" id="MF_02227"/>
    </source>
</evidence>
<feature type="binding site" evidence="10 14">
    <location>
        <begin position="144"/>
        <end position="147"/>
    </location>
    <ligand>
        <name>substrate</name>
    </ligand>
</feature>
<evidence type="ECO:0000256" key="4">
    <source>
        <dbReference type="ARBA" id="ARBA00001947"/>
    </source>
</evidence>
<dbReference type="PIRSF" id="PIRSF001461">
    <property type="entry name" value="RPE"/>
    <property type="match status" value="1"/>
</dbReference>
<dbReference type="RefSeq" id="WP_143564172.1">
    <property type="nucleotide sequence ID" value="NZ_BMPL01000006.1"/>
</dbReference>
<feature type="binding site" evidence="14">
    <location>
        <position position="179"/>
    </location>
    <ligand>
        <name>substrate</name>
    </ligand>
</feature>
<dbReference type="GO" id="GO:0005737">
    <property type="term" value="C:cytoplasm"/>
    <property type="evidence" value="ECO:0007669"/>
    <property type="project" value="UniProtKB-ARBA"/>
</dbReference>
<evidence type="ECO:0000256" key="7">
    <source>
        <dbReference type="ARBA" id="ARBA00013188"/>
    </source>
</evidence>
<evidence type="ECO:0000256" key="9">
    <source>
        <dbReference type="ARBA" id="ARBA00023235"/>
    </source>
</evidence>
<evidence type="ECO:0000256" key="1">
    <source>
        <dbReference type="ARBA" id="ARBA00001782"/>
    </source>
</evidence>
<keyword evidence="9 10" id="KW-0413">Isomerase</keyword>
<dbReference type="PROSITE" id="PS01086">
    <property type="entry name" value="RIBUL_P_3_EPIMER_2"/>
    <property type="match status" value="1"/>
</dbReference>
<dbReference type="InterPro" id="IPR000056">
    <property type="entry name" value="Ribul_P_3_epim-like"/>
</dbReference>
<dbReference type="CDD" id="cd00429">
    <property type="entry name" value="RPE"/>
    <property type="match status" value="1"/>
</dbReference>
<evidence type="ECO:0000256" key="8">
    <source>
        <dbReference type="ARBA" id="ARBA00022723"/>
    </source>
</evidence>
<dbReference type="FunFam" id="3.20.20.70:FF:000004">
    <property type="entry name" value="Ribulose-phosphate 3-epimerase"/>
    <property type="match status" value="1"/>
</dbReference>
<dbReference type="GO" id="GO:0046872">
    <property type="term" value="F:metal ion binding"/>
    <property type="evidence" value="ECO:0007669"/>
    <property type="project" value="UniProtKB-UniRule"/>
</dbReference>